<gene>
    <name evidence="8" type="primary">tyrS</name>
    <name evidence="12" type="ORF">GCM10022239_19080</name>
</gene>
<dbReference type="InterPro" id="IPR024088">
    <property type="entry name" value="Tyr-tRNA-ligase_bac-type"/>
</dbReference>
<dbReference type="SUPFAM" id="SSF55174">
    <property type="entry name" value="Alpha-L RNA-binding motif"/>
    <property type="match status" value="1"/>
</dbReference>
<dbReference type="InterPro" id="IPR036986">
    <property type="entry name" value="S4_RNA-bd_sf"/>
</dbReference>
<dbReference type="InterPro" id="IPR024107">
    <property type="entry name" value="Tyr-tRNA-ligase_bac_1"/>
</dbReference>
<comment type="catalytic activity">
    <reaction evidence="7 8">
        <text>tRNA(Tyr) + L-tyrosine + ATP = L-tyrosyl-tRNA(Tyr) + AMP + diphosphate + H(+)</text>
        <dbReference type="Rhea" id="RHEA:10220"/>
        <dbReference type="Rhea" id="RHEA-COMP:9706"/>
        <dbReference type="Rhea" id="RHEA-COMP:9707"/>
        <dbReference type="ChEBI" id="CHEBI:15378"/>
        <dbReference type="ChEBI" id="CHEBI:30616"/>
        <dbReference type="ChEBI" id="CHEBI:33019"/>
        <dbReference type="ChEBI" id="CHEBI:58315"/>
        <dbReference type="ChEBI" id="CHEBI:78442"/>
        <dbReference type="ChEBI" id="CHEBI:78536"/>
        <dbReference type="ChEBI" id="CHEBI:456215"/>
        <dbReference type="EC" id="6.1.1.1"/>
    </reaction>
</comment>
<feature type="transmembrane region" description="Helical" evidence="10">
    <location>
        <begin position="141"/>
        <end position="161"/>
    </location>
</feature>
<organism evidence="12 13">
    <name type="scientific">Leifsonella bigeumensis</name>
    <dbReference type="NCBI Taxonomy" id="433643"/>
    <lineage>
        <taxon>Bacteria</taxon>
        <taxon>Bacillati</taxon>
        <taxon>Actinomycetota</taxon>
        <taxon>Actinomycetes</taxon>
        <taxon>Micrococcales</taxon>
        <taxon>Microbacteriaceae</taxon>
        <taxon>Leifsonella</taxon>
    </lineage>
</organism>
<evidence type="ECO:0000256" key="3">
    <source>
        <dbReference type="ARBA" id="ARBA00022840"/>
    </source>
</evidence>
<evidence type="ECO:0000256" key="6">
    <source>
        <dbReference type="ARBA" id="ARBA00023146"/>
    </source>
</evidence>
<feature type="domain" description="Tyrosine--tRNA ligase SYY-like C-terminal" evidence="11">
    <location>
        <begin position="665"/>
        <end position="739"/>
    </location>
</feature>
<evidence type="ECO:0000259" key="11">
    <source>
        <dbReference type="Pfam" id="PF22421"/>
    </source>
</evidence>
<feature type="transmembrane region" description="Helical" evidence="10">
    <location>
        <begin position="106"/>
        <end position="129"/>
    </location>
</feature>
<proteinExistence type="inferred from homology"/>
<dbReference type="SUPFAM" id="SSF52374">
    <property type="entry name" value="Nucleotidylyl transferase"/>
    <property type="match status" value="1"/>
</dbReference>
<dbReference type="Pfam" id="PF00579">
    <property type="entry name" value="tRNA-synt_1b"/>
    <property type="match status" value="1"/>
</dbReference>
<keyword evidence="6 8" id="KW-0030">Aminoacyl-tRNA synthetase</keyword>
<feature type="binding site" evidence="8">
    <location>
        <position position="498"/>
    </location>
    <ligand>
        <name>L-tyrosine</name>
        <dbReference type="ChEBI" id="CHEBI:58315"/>
    </ligand>
</feature>
<evidence type="ECO:0000256" key="4">
    <source>
        <dbReference type="ARBA" id="ARBA00022884"/>
    </source>
</evidence>
<reference evidence="13" key="1">
    <citation type="journal article" date="2019" name="Int. J. Syst. Evol. Microbiol.">
        <title>The Global Catalogue of Microorganisms (GCM) 10K type strain sequencing project: providing services to taxonomists for standard genome sequencing and annotation.</title>
        <authorList>
            <consortium name="The Broad Institute Genomics Platform"/>
            <consortium name="The Broad Institute Genome Sequencing Center for Infectious Disease"/>
            <person name="Wu L."/>
            <person name="Ma J."/>
        </authorList>
    </citation>
    <scope>NUCLEOTIDE SEQUENCE [LARGE SCALE GENOMIC DNA]</scope>
    <source>
        <strain evidence="13">JCM 16949</strain>
    </source>
</reference>
<dbReference type="CDD" id="cd00165">
    <property type="entry name" value="S4"/>
    <property type="match status" value="1"/>
</dbReference>
<accession>A0ABP7FMY1</accession>
<keyword evidence="5 8" id="KW-0648">Protein biosynthesis</keyword>
<dbReference type="PRINTS" id="PR01040">
    <property type="entry name" value="TRNASYNTHTYR"/>
</dbReference>
<dbReference type="PANTHER" id="PTHR11766:SF0">
    <property type="entry name" value="TYROSINE--TRNA LIGASE, MITOCHONDRIAL"/>
    <property type="match status" value="1"/>
</dbReference>
<feature type="transmembrane region" description="Helical" evidence="10">
    <location>
        <begin position="266"/>
        <end position="285"/>
    </location>
</feature>
<sequence length="746" mass="82300">MTDPDAPRRGDGTSVERFIDDRAHRILERMPAGRLSRWLVELVVFVLKQGWACVFGAAMLAVLFATALWYPDGAALARNDFVTLAAVAIQVLMVVFRLETLRELRVIILFHIVGTGMELFKTSVGSWIYEGDGVLHLLNVPLYSGFMYASVGSYLVRVYRLFDLRFERYPRRWITAILAALIYVNFFSHHYIWDARWVLLLGVLAVFGPCMMHFRIFRARLRMPLVVAFTLVALFIWVAENVATWSRAWSYPNQEDGWELVSIAKLGSWLLLMIISVVLVAWVYPPRGLDAPAARSGPAGTAGGRPVHWYPDPVPASEALTTQRNDDSFESVWDEIQWRGLVQLSTDAEELKRLLDGPPITYYCGFDPTAPSLHLGNLVQLLLMRRLQLAGHKPLGLVGGSTGLIGDPKPTAERTLNTKDTVAEWVGYLQEQVAKFLSFEGDNAARLVNNLDWTAPLSAIDFLRDIGKHYRVGTMLKKDAVSARLNSSEGISYSEFSYQILQGLDYLELYRSYGCVLQTGGSDQWGNLTSGTDLIRKAEGVGVHAIGTPLITNTDGTKFGKSEGNAVWLDPALTSPYAFYQFWLNTDDADIVDRLKVFTFLTRAETGELADAVATEPFRRAAQQRLALEVTTLVHGEAATRAAIAASAALFGQGELAELDAATLEAALRELPNTTSAPDALVTQLLVDTGLTTSLGEARRAISQGGVYLNNTPVESADAALEPSALHHGMAVLRRGKKTLAGVFVE</sequence>
<keyword evidence="2 8" id="KW-0547">Nucleotide-binding</keyword>
<keyword evidence="4 9" id="KW-0694">RNA-binding</keyword>
<dbReference type="Pfam" id="PF22421">
    <property type="entry name" value="SYY_C-terminal"/>
    <property type="match status" value="1"/>
</dbReference>
<feature type="transmembrane region" description="Helical" evidence="10">
    <location>
        <begin position="173"/>
        <end position="191"/>
    </location>
</feature>
<keyword evidence="1 8" id="KW-0436">Ligase</keyword>
<comment type="caution">
    <text evidence="12">The sequence shown here is derived from an EMBL/GenBank/DDBJ whole genome shotgun (WGS) entry which is preliminary data.</text>
</comment>
<feature type="transmembrane region" description="Helical" evidence="10">
    <location>
        <begin position="197"/>
        <end position="214"/>
    </location>
</feature>
<comment type="subunit">
    <text evidence="8">Homodimer.</text>
</comment>
<evidence type="ECO:0000256" key="10">
    <source>
        <dbReference type="SAM" id="Phobius"/>
    </source>
</evidence>
<dbReference type="Gene3D" id="3.10.290.10">
    <property type="entry name" value="RNA-binding S4 domain"/>
    <property type="match status" value="1"/>
</dbReference>
<feature type="binding site" evidence="8">
    <location>
        <position position="561"/>
    </location>
    <ligand>
        <name>ATP</name>
        <dbReference type="ChEBI" id="CHEBI:30616"/>
    </ligand>
</feature>
<evidence type="ECO:0000313" key="12">
    <source>
        <dbReference type="EMBL" id="GAA3743845.1"/>
    </source>
</evidence>
<dbReference type="Pfam" id="PF05675">
    <property type="entry name" value="DUF817"/>
    <property type="match status" value="1"/>
</dbReference>
<evidence type="ECO:0000256" key="2">
    <source>
        <dbReference type="ARBA" id="ARBA00022741"/>
    </source>
</evidence>
<keyword evidence="10" id="KW-0812">Transmembrane</keyword>
<dbReference type="NCBIfam" id="TIGR00234">
    <property type="entry name" value="tyrS"/>
    <property type="match status" value="1"/>
</dbReference>
<feature type="binding site" evidence="8">
    <location>
        <position position="502"/>
    </location>
    <ligand>
        <name>L-tyrosine</name>
        <dbReference type="ChEBI" id="CHEBI:58315"/>
    </ligand>
</feature>
<name>A0ABP7FMY1_9MICO</name>
<feature type="transmembrane region" description="Helical" evidence="10">
    <location>
        <begin position="226"/>
        <end position="246"/>
    </location>
</feature>
<evidence type="ECO:0000256" key="8">
    <source>
        <dbReference type="HAMAP-Rule" id="MF_02006"/>
    </source>
</evidence>
<dbReference type="EMBL" id="BAABAE010000003">
    <property type="protein sequence ID" value="GAA3743845.1"/>
    <property type="molecule type" value="Genomic_DNA"/>
</dbReference>
<dbReference type="InterPro" id="IPR014729">
    <property type="entry name" value="Rossmann-like_a/b/a_fold"/>
</dbReference>
<evidence type="ECO:0000256" key="9">
    <source>
        <dbReference type="PROSITE-ProRule" id="PRU00182"/>
    </source>
</evidence>
<feature type="binding site" evidence="8">
    <location>
        <position position="363"/>
    </location>
    <ligand>
        <name>L-tyrosine</name>
        <dbReference type="ChEBI" id="CHEBI:58315"/>
    </ligand>
</feature>
<dbReference type="InterPro" id="IPR054608">
    <property type="entry name" value="SYY-like_C"/>
</dbReference>
<feature type="transmembrane region" description="Helical" evidence="10">
    <location>
        <begin position="81"/>
        <end position="99"/>
    </location>
</feature>
<dbReference type="PROSITE" id="PS00178">
    <property type="entry name" value="AA_TRNA_LIGASE_I"/>
    <property type="match status" value="1"/>
</dbReference>
<keyword evidence="3 8" id="KW-0067">ATP-binding</keyword>
<protein>
    <recommendedName>
        <fullName evidence="8">Tyrosine--tRNA ligase</fullName>
        <ecNumber evidence="8">6.1.1.1</ecNumber>
    </recommendedName>
    <alternativeName>
        <fullName evidence="8">Tyrosyl-tRNA synthetase</fullName>
        <shortName evidence="8">TyrRS</shortName>
    </alternativeName>
</protein>
<dbReference type="CDD" id="cd00805">
    <property type="entry name" value="TyrRS_core"/>
    <property type="match status" value="1"/>
</dbReference>
<dbReference type="PROSITE" id="PS50889">
    <property type="entry name" value="S4"/>
    <property type="match status" value="1"/>
</dbReference>
<comment type="similarity">
    <text evidence="8">Belongs to the class-I aminoacyl-tRNA synthetase family. TyrS type 1 subfamily.</text>
</comment>
<dbReference type="InterPro" id="IPR001412">
    <property type="entry name" value="aa-tRNA-synth_I_CS"/>
</dbReference>
<feature type="transmembrane region" description="Helical" evidence="10">
    <location>
        <begin position="38"/>
        <end position="69"/>
    </location>
</feature>
<dbReference type="PANTHER" id="PTHR11766">
    <property type="entry name" value="TYROSYL-TRNA SYNTHETASE"/>
    <property type="match status" value="1"/>
</dbReference>
<evidence type="ECO:0000256" key="7">
    <source>
        <dbReference type="ARBA" id="ARBA00048248"/>
    </source>
</evidence>
<keyword evidence="8" id="KW-0963">Cytoplasm</keyword>
<keyword evidence="10" id="KW-0472">Membrane</keyword>
<dbReference type="Proteomes" id="UP001501004">
    <property type="component" value="Unassembled WGS sequence"/>
</dbReference>
<dbReference type="InterPro" id="IPR008535">
    <property type="entry name" value="DUF817"/>
</dbReference>
<dbReference type="InterPro" id="IPR002305">
    <property type="entry name" value="aa-tRNA-synth_Ic"/>
</dbReference>
<feature type="short sequence motif" description="'HIGH' region" evidence="8">
    <location>
        <begin position="368"/>
        <end position="377"/>
    </location>
</feature>
<dbReference type="Gene3D" id="3.40.50.620">
    <property type="entry name" value="HUPs"/>
    <property type="match status" value="1"/>
</dbReference>
<dbReference type="Gene3D" id="1.10.240.10">
    <property type="entry name" value="Tyrosyl-Transfer RNA Synthetase"/>
    <property type="match status" value="1"/>
</dbReference>
<keyword evidence="13" id="KW-1185">Reference proteome</keyword>
<dbReference type="HAMAP" id="MF_02006">
    <property type="entry name" value="Tyr_tRNA_synth_type1"/>
    <property type="match status" value="1"/>
</dbReference>
<comment type="function">
    <text evidence="8">Catalyzes the attachment of tyrosine to tRNA(Tyr) in a two-step reaction: tyrosine is first activated by ATP to form Tyr-AMP and then transferred to the acceptor end of tRNA(Tyr).</text>
</comment>
<evidence type="ECO:0000313" key="13">
    <source>
        <dbReference type="Proteomes" id="UP001501004"/>
    </source>
</evidence>
<comment type="subcellular location">
    <subcellularLocation>
        <location evidence="8">Cytoplasm</location>
    </subcellularLocation>
</comment>
<evidence type="ECO:0000256" key="5">
    <source>
        <dbReference type="ARBA" id="ARBA00022917"/>
    </source>
</evidence>
<keyword evidence="10" id="KW-1133">Transmembrane helix</keyword>
<evidence type="ECO:0000256" key="1">
    <source>
        <dbReference type="ARBA" id="ARBA00022598"/>
    </source>
</evidence>
<feature type="short sequence motif" description="'KMSKS' region" evidence="8">
    <location>
        <begin position="558"/>
        <end position="562"/>
    </location>
</feature>
<dbReference type="EC" id="6.1.1.1" evidence="8"/>
<dbReference type="InterPro" id="IPR002307">
    <property type="entry name" value="Tyr-tRNA-ligase"/>
</dbReference>